<evidence type="ECO:0000259" key="14">
    <source>
        <dbReference type="Pfam" id="PF02581"/>
    </source>
</evidence>
<keyword evidence="4" id="KW-0547">Nucleotide-binding</keyword>
<evidence type="ECO:0000256" key="5">
    <source>
        <dbReference type="ARBA" id="ARBA00022777"/>
    </source>
</evidence>
<dbReference type="Proteomes" id="UP000274695">
    <property type="component" value="Unassembled WGS sequence"/>
</dbReference>
<dbReference type="InterPro" id="IPR029056">
    <property type="entry name" value="Ribokinase-like"/>
</dbReference>
<evidence type="ECO:0000256" key="9">
    <source>
        <dbReference type="ARBA" id="ARBA00023268"/>
    </source>
</evidence>
<evidence type="ECO:0000256" key="11">
    <source>
        <dbReference type="ARBA" id="ARBA00047851"/>
    </source>
</evidence>
<dbReference type="SUPFAM" id="SSF51391">
    <property type="entry name" value="Thiamin phosphate synthase"/>
    <property type="match status" value="1"/>
</dbReference>
<evidence type="ECO:0000256" key="2">
    <source>
        <dbReference type="ARBA" id="ARBA00022679"/>
    </source>
</evidence>
<dbReference type="InterPro" id="IPR013785">
    <property type="entry name" value="Aldolase_TIM"/>
</dbReference>
<dbReference type="InterPro" id="IPR004399">
    <property type="entry name" value="HMP/HMP-P_kinase_dom"/>
</dbReference>
<comment type="function">
    <text evidence="13">Condenses 4-methyl-5-(beta-hydroxyethyl)thiazole monophosphate (THZ-P) and 2-methyl-4-amino-5-hydroxymethyl pyrimidine pyrophosphate (HMP-PP) to form thiamine monophosphate (TMP).</text>
</comment>
<feature type="domain" description="Pyridoxamine kinase/Phosphomethylpyrimidine kinase" evidence="15">
    <location>
        <begin position="66"/>
        <end position="310"/>
    </location>
</feature>
<dbReference type="Gene3D" id="3.40.1190.20">
    <property type="match status" value="1"/>
</dbReference>
<sequence length="543" mass="57824">MSFLIPISSSLFWLFAVPCSLICIFNSHQVMSPFSASAILTIVTSKNRGFMASRKKPIAWSIAGSDSGGGAGIQADLATFHDFGVHGCTVITAITAQNSFAVGHVSVTPRRTLAAQINALDSDLQADVIKLGMLASEEVVEMVSKYLDAYTGFVVCDPVMVSTSGGELMPSGVCDVLIEKLLPRADLLTPNLSEAETLLNRKINDLDDVERAAVDIVALGARSVLLTGGHLSARNNERHDYWTDGEQGFWLSGANIDTLNTHGTGCTLSSAIAAAVAKGYALFDALVIGKAYVSQGLQMSVQLGGGPGPVAHIGWPQRLADLPSLNRRLPAVGRRTAFASCDGELGLYPVVGSAQWIARLLACGVKTIQLRVKNLDGETLKHEVREAIALGKKFNARVFINDYWQLAISEGAYGVHLGQEDLDCADIAAIAAAGLRLGVSTHTYYEVARAHSLRPSYIAIGPVYSTTSKEMPWTPQGLPQLRRWVAMLSPDYTLTAIGGIDSKRAKDVLATGVGSVAMISAITQAENPEAVVAELLALHESHR</sequence>
<feature type="domain" description="Thiamine phosphate synthase/TenI" evidence="14">
    <location>
        <begin position="354"/>
        <end position="522"/>
    </location>
</feature>
<comment type="caution">
    <text evidence="16">The sequence shown here is derived from an EMBL/GenBank/DDBJ whole genome shotgun (WGS) entry which is preliminary data.</text>
</comment>
<dbReference type="GO" id="GO:0008902">
    <property type="term" value="F:hydroxymethylpyrimidine kinase activity"/>
    <property type="evidence" value="ECO:0007669"/>
    <property type="project" value="UniProtKB-EC"/>
</dbReference>
<dbReference type="EMBL" id="RHGB01000011">
    <property type="protein sequence ID" value="RNL61842.1"/>
    <property type="molecule type" value="Genomic_DNA"/>
</dbReference>
<comment type="cofactor">
    <cofactor evidence="13">
        <name>Mg(2+)</name>
        <dbReference type="ChEBI" id="CHEBI:18420"/>
    </cofactor>
    <text evidence="13">Binds 1 Mg(2+) ion per subunit.</text>
</comment>
<dbReference type="InterPro" id="IPR022998">
    <property type="entry name" value="ThiamineP_synth_TenI"/>
</dbReference>
<keyword evidence="3 13" id="KW-0479">Metal-binding</keyword>
<dbReference type="GO" id="GO:0008972">
    <property type="term" value="F:phosphomethylpyrimidine kinase activity"/>
    <property type="evidence" value="ECO:0007669"/>
    <property type="project" value="UniProtKB-EC"/>
</dbReference>
<dbReference type="EC" id="2.5.1.3" evidence="13"/>
<evidence type="ECO:0000256" key="7">
    <source>
        <dbReference type="ARBA" id="ARBA00022842"/>
    </source>
</evidence>
<comment type="catalytic activity">
    <reaction evidence="10 13">
        <text>4-methyl-5-(2-phosphooxyethyl)-thiazole + 4-amino-2-methyl-5-(diphosphooxymethyl)pyrimidine + H(+) = thiamine phosphate + diphosphate</text>
        <dbReference type="Rhea" id="RHEA:22328"/>
        <dbReference type="ChEBI" id="CHEBI:15378"/>
        <dbReference type="ChEBI" id="CHEBI:33019"/>
        <dbReference type="ChEBI" id="CHEBI:37575"/>
        <dbReference type="ChEBI" id="CHEBI:57841"/>
        <dbReference type="ChEBI" id="CHEBI:58296"/>
        <dbReference type="EC" id="2.5.1.3"/>
    </reaction>
</comment>
<feature type="binding site" evidence="13">
    <location>
        <position position="402"/>
    </location>
    <ligand>
        <name>Mg(2+)</name>
        <dbReference type="ChEBI" id="CHEBI:18420"/>
    </ligand>
</feature>
<feature type="binding site" evidence="13">
    <location>
        <position position="401"/>
    </location>
    <ligand>
        <name>4-amino-2-methyl-5-(diphosphooxymethyl)pyrimidine</name>
        <dbReference type="ChEBI" id="CHEBI:57841"/>
    </ligand>
</feature>
<proteinExistence type="inferred from homology"/>
<feature type="binding site" evidence="13">
    <location>
        <begin position="519"/>
        <end position="520"/>
    </location>
    <ligand>
        <name>2-[(2R,5Z)-2-carboxy-4-methylthiazol-5(2H)-ylidene]ethyl phosphate</name>
        <dbReference type="ChEBI" id="CHEBI:62899"/>
    </ligand>
</feature>
<organism evidence="16 17">
    <name type="scientific">Zhongshania marina</name>
    <dbReference type="NCBI Taxonomy" id="2304603"/>
    <lineage>
        <taxon>Bacteria</taxon>
        <taxon>Pseudomonadati</taxon>
        <taxon>Pseudomonadota</taxon>
        <taxon>Gammaproteobacteria</taxon>
        <taxon>Cellvibrionales</taxon>
        <taxon>Spongiibacteraceae</taxon>
        <taxon>Zhongshania</taxon>
    </lineage>
</organism>
<evidence type="ECO:0000256" key="12">
    <source>
        <dbReference type="ARBA" id="ARBA00047883"/>
    </source>
</evidence>
<dbReference type="PANTHER" id="PTHR20858:SF17">
    <property type="entry name" value="HYDROXYMETHYLPYRIMIDINE_PHOSPHOMETHYLPYRIMIDINE KINASE THI20-RELATED"/>
    <property type="match status" value="1"/>
</dbReference>
<feature type="binding site" evidence="13">
    <location>
        <begin position="466"/>
        <end position="468"/>
    </location>
    <ligand>
        <name>2-[(2R,5Z)-2-carboxy-4-methylthiazol-5(2H)-ylidene]ethyl phosphate</name>
        <dbReference type="ChEBI" id="CHEBI:62899"/>
    </ligand>
</feature>
<feature type="binding site" evidence="13">
    <location>
        <position position="440"/>
    </location>
    <ligand>
        <name>4-amino-2-methyl-5-(diphosphooxymethyl)pyrimidine</name>
        <dbReference type="ChEBI" id="CHEBI:57841"/>
    </ligand>
</feature>
<feature type="binding site" evidence="13">
    <location>
        <position position="499"/>
    </location>
    <ligand>
        <name>2-[(2R,5Z)-2-carboxy-4-methylthiazol-5(2H)-ylidene]ethyl phosphate</name>
        <dbReference type="ChEBI" id="CHEBI:62899"/>
    </ligand>
</feature>
<comment type="similarity">
    <text evidence="13">Belongs to the thiamine-phosphate synthase family.</text>
</comment>
<protein>
    <recommendedName>
        <fullName evidence="13">Thiamine-phosphate synthase</fullName>
        <shortName evidence="13">TP synthase</shortName>
        <shortName evidence="13">TPS</shortName>
        <ecNumber evidence="13">2.5.1.3</ecNumber>
    </recommendedName>
    <alternativeName>
        <fullName evidence="13">Thiamine-phosphate pyrophosphorylase</fullName>
        <shortName evidence="13">TMP pyrophosphorylase</shortName>
        <shortName evidence="13">TMP-PPase</shortName>
    </alternativeName>
</protein>
<dbReference type="NCBIfam" id="TIGR00693">
    <property type="entry name" value="thiE"/>
    <property type="match status" value="1"/>
</dbReference>
<dbReference type="CDD" id="cd01169">
    <property type="entry name" value="HMPP_kinase"/>
    <property type="match status" value="1"/>
</dbReference>
<evidence type="ECO:0000259" key="15">
    <source>
        <dbReference type="Pfam" id="PF08543"/>
    </source>
</evidence>
<dbReference type="SUPFAM" id="SSF53613">
    <property type="entry name" value="Ribokinase-like"/>
    <property type="match status" value="1"/>
</dbReference>
<evidence type="ECO:0000313" key="16">
    <source>
        <dbReference type="EMBL" id="RNL61842.1"/>
    </source>
</evidence>
<dbReference type="CDD" id="cd00564">
    <property type="entry name" value="TMP_TenI"/>
    <property type="match status" value="1"/>
</dbReference>
<keyword evidence="6" id="KW-0067">ATP-binding</keyword>
<dbReference type="Pfam" id="PF08543">
    <property type="entry name" value="Phos_pyr_kin"/>
    <property type="match status" value="1"/>
</dbReference>
<evidence type="ECO:0000256" key="3">
    <source>
        <dbReference type="ARBA" id="ARBA00022723"/>
    </source>
</evidence>
<dbReference type="Pfam" id="PF02581">
    <property type="entry name" value="TMP-TENI"/>
    <property type="match status" value="1"/>
</dbReference>
<evidence type="ECO:0000256" key="1">
    <source>
        <dbReference type="ARBA" id="ARBA00005165"/>
    </source>
</evidence>
<comment type="catalytic activity">
    <reaction evidence="12 13">
        <text>2-[(2R,5Z)-2-carboxy-4-methylthiazol-5(2H)-ylidene]ethyl phosphate + 4-amino-2-methyl-5-(diphosphooxymethyl)pyrimidine + 2 H(+) = thiamine phosphate + CO2 + diphosphate</text>
        <dbReference type="Rhea" id="RHEA:47844"/>
        <dbReference type="ChEBI" id="CHEBI:15378"/>
        <dbReference type="ChEBI" id="CHEBI:16526"/>
        <dbReference type="ChEBI" id="CHEBI:33019"/>
        <dbReference type="ChEBI" id="CHEBI:37575"/>
        <dbReference type="ChEBI" id="CHEBI:57841"/>
        <dbReference type="ChEBI" id="CHEBI:62899"/>
        <dbReference type="EC" id="2.5.1.3"/>
    </reaction>
</comment>
<keyword evidence="9" id="KW-0511">Multifunctional enzyme</keyword>
<reference evidence="16 17" key="1">
    <citation type="submission" date="2018-10" db="EMBL/GenBank/DDBJ databases">
        <title>Draft genome sequence of Zhongshania sp. DSW25-10.</title>
        <authorList>
            <person name="Oh J."/>
        </authorList>
    </citation>
    <scope>NUCLEOTIDE SEQUENCE [LARGE SCALE GENOMIC DNA]</scope>
    <source>
        <strain evidence="16 17">DSW25-10</strain>
    </source>
</reference>
<comment type="pathway">
    <text evidence="1 13">Cofactor biosynthesis; thiamine diphosphate biosynthesis; thiamine phosphate from 4-amino-2-methyl-5-diphosphomethylpyrimidine and 4-methyl-5-(2-phosphoethyl)-thiazole: step 1/1.</text>
</comment>
<feature type="binding site" evidence="13">
    <location>
        <position position="421"/>
    </location>
    <ligand>
        <name>Mg(2+)</name>
        <dbReference type="ChEBI" id="CHEBI:18420"/>
    </ligand>
</feature>
<comment type="catalytic activity">
    <reaction evidence="11 13">
        <text>2-(2-carboxy-4-methylthiazol-5-yl)ethyl phosphate + 4-amino-2-methyl-5-(diphosphooxymethyl)pyrimidine + 2 H(+) = thiamine phosphate + CO2 + diphosphate</text>
        <dbReference type="Rhea" id="RHEA:47848"/>
        <dbReference type="ChEBI" id="CHEBI:15378"/>
        <dbReference type="ChEBI" id="CHEBI:16526"/>
        <dbReference type="ChEBI" id="CHEBI:33019"/>
        <dbReference type="ChEBI" id="CHEBI:37575"/>
        <dbReference type="ChEBI" id="CHEBI:57841"/>
        <dbReference type="ChEBI" id="CHEBI:62890"/>
        <dbReference type="EC" id="2.5.1.3"/>
    </reaction>
</comment>
<dbReference type="Gene3D" id="3.20.20.70">
    <property type="entry name" value="Aldolase class I"/>
    <property type="match status" value="1"/>
</dbReference>
<keyword evidence="5 16" id="KW-0418">Kinase</keyword>
<keyword evidence="17" id="KW-1185">Reference proteome</keyword>
<keyword evidence="7 13" id="KW-0460">Magnesium</keyword>
<dbReference type="NCBIfam" id="NF002904">
    <property type="entry name" value="PRK03512.1"/>
    <property type="match status" value="1"/>
</dbReference>
<feature type="binding site" evidence="13">
    <location>
        <position position="469"/>
    </location>
    <ligand>
        <name>4-amino-2-methyl-5-(diphosphooxymethyl)pyrimidine</name>
        <dbReference type="ChEBI" id="CHEBI:57841"/>
    </ligand>
</feature>
<evidence type="ECO:0000256" key="13">
    <source>
        <dbReference type="HAMAP-Rule" id="MF_00097"/>
    </source>
</evidence>
<dbReference type="InterPro" id="IPR036206">
    <property type="entry name" value="ThiamineP_synth_sf"/>
</dbReference>
<dbReference type="NCBIfam" id="TIGR00097">
    <property type="entry name" value="HMP-P_kinase"/>
    <property type="match status" value="1"/>
</dbReference>
<evidence type="ECO:0000313" key="17">
    <source>
        <dbReference type="Proteomes" id="UP000274695"/>
    </source>
</evidence>
<evidence type="ECO:0000256" key="6">
    <source>
        <dbReference type="ARBA" id="ARBA00022840"/>
    </source>
</evidence>
<dbReference type="InterPro" id="IPR013749">
    <property type="entry name" value="PM/HMP-P_kinase-1"/>
</dbReference>
<gene>
    <name evidence="16" type="primary">thiD</name>
    <name evidence="13" type="synonym">thiE</name>
    <name evidence="16" type="ORF">D0911_11215</name>
</gene>
<keyword evidence="8 13" id="KW-0784">Thiamine biosynthesis</keyword>
<dbReference type="InterPro" id="IPR034291">
    <property type="entry name" value="TMP_synthase"/>
</dbReference>
<evidence type="ECO:0000256" key="8">
    <source>
        <dbReference type="ARBA" id="ARBA00022977"/>
    </source>
</evidence>
<accession>A0ABX9W425</accession>
<keyword evidence="2 13" id="KW-0808">Transferase</keyword>
<dbReference type="HAMAP" id="MF_00097">
    <property type="entry name" value="TMP_synthase"/>
    <property type="match status" value="1"/>
</dbReference>
<feature type="binding site" evidence="13">
    <location>
        <begin position="369"/>
        <end position="373"/>
    </location>
    <ligand>
        <name>4-amino-2-methyl-5-(diphosphooxymethyl)pyrimidine</name>
        <dbReference type="ChEBI" id="CHEBI:57841"/>
    </ligand>
</feature>
<dbReference type="PANTHER" id="PTHR20858">
    <property type="entry name" value="PHOSPHOMETHYLPYRIMIDINE KINASE"/>
    <property type="match status" value="1"/>
</dbReference>
<evidence type="ECO:0000256" key="10">
    <source>
        <dbReference type="ARBA" id="ARBA00047334"/>
    </source>
</evidence>
<name>A0ABX9W425_9GAMM</name>
<evidence type="ECO:0000256" key="4">
    <source>
        <dbReference type="ARBA" id="ARBA00022741"/>
    </source>
</evidence>